<sequence length="428" mass="46670">MRRTNRRTAYQREKEPIQFSTSSEDPLAAWRISGIKGPVFEQWYFDSVAADSKSGITMIFARDASYAMLGQGHLRMEFDITFPDGKHFNHADWMSEAALEETDCDVIDGVNGNGSGDGRNDSKKNAGQIKGVWTGPRKLYTHTIAADGSSARVDLDGPEIQGWYTLTSTAPPHYPHGESHPVRVSGEGASNGHASTQICPKIHYVEVIPTAVFEADLVVQGRPLRFKGIGGHVHIWAAGSWFDTVRGWRVCRAVVGPWSVTCNEFTSQEDGKTYTSGYVARDGRKEFGALVERGSVESGAGDPKENEHQGGTVVKWKPTYETGIAGPFQDKSTGCILYLKSGENGEEWRFELAHKHVAFDVAFGGGDSGLTGFLSGASGGKVGEQVYSGVGNTNVNVLPQGWRKIYFFICMLLSKLSLGYINILGNNT</sequence>
<feature type="transmembrane region" description="Helical" evidence="3">
    <location>
        <begin position="405"/>
        <end position="425"/>
    </location>
</feature>
<dbReference type="RefSeq" id="XP_037164960.1">
    <property type="nucleotide sequence ID" value="XM_037308186.1"/>
</dbReference>
<organism evidence="6 7">
    <name type="scientific">Letharia columbiana</name>
    <dbReference type="NCBI Taxonomy" id="112416"/>
    <lineage>
        <taxon>Eukaryota</taxon>
        <taxon>Fungi</taxon>
        <taxon>Dikarya</taxon>
        <taxon>Ascomycota</taxon>
        <taxon>Pezizomycotina</taxon>
        <taxon>Lecanoromycetes</taxon>
        <taxon>OSLEUM clade</taxon>
        <taxon>Lecanoromycetidae</taxon>
        <taxon>Lecanorales</taxon>
        <taxon>Lecanorineae</taxon>
        <taxon>Parmeliaceae</taxon>
        <taxon>Letharia</taxon>
    </lineage>
</organism>
<dbReference type="InterPro" id="IPR054499">
    <property type="entry name" value="DA_C"/>
</dbReference>
<comment type="caution">
    <text evidence="6">The sequence shown here is derived from an EMBL/GenBank/DDBJ whole genome shotgun (WGS) entry which is preliminary data.</text>
</comment>
<dbReference type="AlphaFoldDB" id="A0A8H6L4V7"/>
<keyword evidence="7" id="KW-1185">Reference proteome</keyword>
<evidence type="ECO:0000256" key="2">
    <source>
        <dbReference type="ARBA" id="ARBA00046325"/>
    </source>
</evidence>
<dbReference type="GO" id="GO:0016853">
    <property type="term" value="F:isomerase activity"/>
    <property type="evidence" value="ECO:0007669"/>
    <property type="project" value="UniProtKB-KW"/>
</dbReference>
<dbReference type="GeneID" id="59287936"/>
<protein>
    <submittedName>
        <fullName evidence="6">Uncharacterized protein</fullName>
    </submittedName>
</protein>
<accession>A0A8H6L4V7</accession>
<evidence type="ECO:0000256" key="1">
    <source>
        <dbReference type="ARBA" id="ARBA00023235"/>
    </source>
</evidence>
<name>A0A8H6L4V7_9LECA</name>
<dbReference type="InterPro" id="IPR056402">
    <property type="entry name" value="DA_N"/>
</dbReference>
<keyword evidence="3" id="KW-0812">Transmembrane</keyword>
<evidence type="ECO:0000259" key="5">
    <source>
        <dbReference type="Pfam" id="PF24137"/>
    </source>
</evidence>
<dbReference type="Pfam" id="PF22903">
    <property type="entry name" value="DA_C"/>
    <property type="match status" value="1"/>
</dbReference>
<keyword evidence="3" id="KW-1133">Transmembrane helix</keyword>
<keyword evidence="3" id="KW-0472">Membrane</keyword>
<gene>
    <name evidence="6" type="ORF">HO173_006275</name>
</gene>
<evidence type="ECO:0000313" key="6">
    <source>
        <dbReference type="EMBL" id="KAF6235592.1"/>
    </source>
</evidence>
<proteinExistence type="inferred from homology"/>
<feature type="domain" description="Diels-Alderase N-terminal" evidence="5">
    <location>
        <begin position="32"/>
        <end position="236"/>
    </location>
</feature>
<reference evidence="6 7" key="1">
    <citation type="journal article" date="2020" name="Genomics">
        <title>Complete, high-quality genomes from long-read metagenomic sequencing of two wolf lichen thalli reveals enigmatic genome architecture.</title>
        <authorList>
            <person name="McKenzie S.K."/>
            <person name="Walston R.F."/>
            <person name="Allen J.L."/>
        </authorList>
    </citation>
    <scope>NUCLEOTIDE SEQUENCE [LARGE SCALE GENOMIC DNA]</scope>
    <source>
        <strain evidence="6">WasteWater2</strain>
    </source>
</reference>
<keyword evidence="1" id="KW-0413">Isomerase</keyword>
<comment type="similarity">
    <text evidence="2">Belongs to the Diels-Alderase family.</text>
</comment>
<dbReference type="SUPFAM" id="SSF159245">
    <property type="entry name" value="AttH-like"/>
    <property type="match status" value="1"/>
</dbReference>
<feature type="domain" description="Diels-Alderase C-terminal" evidence="4">
    <location>
        <begin position="240"/>
        <end position="394"/>
    </location>
</feature>
<evidence type="ECO:0000313" key="7">
    <source>
        <dbReference type="Proteomes" id="UP000578531"/>
    </source>
</evidence>
<evidence type="ECO:0000259" key="4">
    <source>
        <dbReference type="Pfam" id="PF22903"/>
    </source>
</evidence>
<evidence type="ECO:0000256" key="3">
    <source>
        <dbReference type="SAM" id="Phobius"/>
    </source>
</evidence>
<dbReference type="EMBL" id="JACCJC010000024">
    <property type="protein sequence ID" value="KAF6235592.1"/>
    <property type="molecule type" value="Genomic_DNA"/>
</dbReference>
<dbReference type="Pfam" id="PF24137">
    <property type="entry name" value="DA_N"/>
    <property type="match status" value="1"/>
</dbReference>
<dbReference type="OrthoDB" id="5344254at2759"/>
<dbReference type="Proteomes" id="UP000578531">
    <property type="component" value="Unassembled WGS sequence"/>
</dbReference>